<sequence>MDCEAVLIQNISEPLWNRFSVELKLKKTINSYRPVFIYESNICEFLGKTARETPNLFAIWIQNVLRYSNLPKSCPILANTYSWHNFRIEKNSLPPVVLVGYYRVNFTNFLKTNNGRLTINNSTIILIIKMK</sequence>
<dbReference type="Proteomes" id="UP001652621">
    <property type="component" value="Unplaced"/>
</dbReference>
<evidence type="ECO:0000313" key="2">
    <source>
        <dbReference type="EnsemblMetazoa" id="MDOA016672-PA"/>
    </source>
</evidence>
<name>A0A1I8NKL8_MUSDO</name>
<dbReference type="VEuPathDB" id="VectorBase:MDOMA2_009514"/>
<proteinExistence type="predicted"/>
<evidence type="ECO:0000313" key="4">
    <source>
        <dbReference type="RefSeq" id="XP_011292329.1"/>
    </source>
</evidence>
<keyword evidence="1" id="KW-0732">Signal</keyword>
<keyword evidence="3" id="KW-1185">Reference proteome</keyword>
<dbReference type="SMART" id="SM00697">
    <property type="entry name" value="DM8"/>
    <property type="match status" value="1"/>
</dbReference>
<dbReference type="SUPFAM" id="SSF63707">
    <property type="entry name" value="Ganglioside M2 (gm2) activator"/>
    <property type="match status" value="1"/>
</dbReference>
<evidence type="ECO:0000313" key="3">
    <source>
        <dbReference type="Proteomes" id="UP001652621"/>
    </source>
</evidence>
<dbReference type="OrthoDB" id="8021351at2759"/>
<evidence type="ECO:0000256" key="1">
    <source>
        <dbReference type="ARBA" id="ARBA00022729"/>
    </source>
</evidence>
<dbReference type="Gene3D" id="2.70.220.10">
    <property type="entry name" value="Ganglioside GM2 activator"/>
    <property type="match status" value="1"/>
</dbReference>
<organism evidence="2">
    <name type="scientific">Musca domestica</name>
    <name type="common">House fly</name>
    <dbReference type="NCBI Taxonomy" id="7370"/>
    <lineage>
        <taxon>Eukaryota</taxon>
        <taxon>Metazoa</taxon>
        <taxon>Ecdysozoa</taxon>
        <taxon>Arthropoda</taxon>
        <taxon>Hexapoda</taxon>
        <taxon>Insecta</taxon>
        <taxon>Pterygota</taxon>
        <taxon>Neoptera</taxon>
        <taxon>Endopterygota</taxon>
        <taxon>Diptera</taxon>
        <taxon>Brachycera</taxon>
        <taxon>Muscomorpha</taxon>
        <taxon>Muscoidea</taxon>
        <taxon>Muscidae</taxon>
        <taxon>Musca</taxon>
    </lineage>
</organism>
<dbReference type="InterPro" id="IPR010512">
    <property type="entry name" value="DUF1091"/>
</dbReference>
<protein>
    <submittedName>
        <fullName evidence="4">Uncharacterized protein LOC105261774</fullName>
    </submittedName>
</protein>
<dbReference type="InterPro" id="IPR036846">
    <property type="entry name" value="GM2-AP_sf"/>
</dbReference>
<dbReference type="AlphaFoldDB" id="A0A1I8NKL8"/>
<dbReference type="PANTHER" id="PTHR20898:SF0">
    <property type="entry name" value="DAEDALUS ON 3-RELATED"/>
    <property type="match status" value="1"/>
</dbReference>
<accession>A0A1I8NKL8</accession>
<dbReference type="VEuPathDB" id="VectorBase:MDOA016672"/>
<dbReference type="Pfam" id="PF06477">
    <property type="entry name" value="DUF1091"/>
    <property type="match status" value="1"/>
</dbReference>
<dbReference type="KEGG" id="mde:105261774"/>
<dbReference type="EnsemblMetazoa" id="MDOA016672-RA">
    <property type="protein sequence ID" value="MDOA016672-PA"/>
    <property type="gene ID" value="MDOA016672"/>
</dbReference>
<dbReference type="GeneID" id="105261774"/>
<dbReference type="PANTHER" id="PTHR20898">
    <property type="entry name" value="DAEDALUS ON 3-RELATED-RELATED"/>
    <property type="match status" value="1"/>
</dbReference>
<reference evidence="4" key="2">
    <citation type="submission" date="2025-04" db="UniProtKB">
        <authorList>
            <consortium name="RefSeq"/>
        </authorList>
    </citation>
    <scope>IDENTIFICATION</scope>
    <source>
        <strain evidence="4">Aabys</strain>
    </source>
</reference>
<dbReference type="RefSeq" id="XP_011292329.1">
    <property type="nucleotide sequence ID" value="XM_011294027.1"/>
</dbReference>
<reference evidence="2" key="1">
    <citation type="submission" date="2020-05" db="UniProtKB">
        <authorList>
            <consortium name="EnsemblMetazoa"/>
        </authorList>
    </citation>
    <scope>IDENTIFICATION</scope>
    <source>
        <strain evidence="2">Aabys</strain>
    </source>
</reference>
<gene>
    <name evidence="2" type="primary">105261774</name>
    <name evidence="4" type="synonym">LOC105261774</name>
</gene>